<dbReference type="NCBIfam" id="TIGR04557">
    <property type="entry name" value="fuse_rel_SoxYZ"/>
    <property type="match status" value="1"/>
</dbReference>
<feature type="signal peptide" evidence="1">
    <location>
        <begin position="1"/>
        <end position="37"/>
    </location>
</feature>
<sequence>MHISSSNIRAGRAKAVALTATAVLIASVALCPAGARADDDPWPSIQQEMYGSRPIKENDGIVILDAPERAEDAAVVPITIRVPPTVKGQLKSMALIIDRNPAPVAANISFGPASGDGGGERRMSTRVRIDMYTYVHAVVETSDGVLHMTKAFVKASGGCSAPAPKDTDADTADLGKMVVKSFDPALETTPLREGQFMIKHPNNNGMQMDQLTHGYIPARFIKNITVMRGNDLVFKAETGFSIATNPNFRFTYANSRDNAVEVEAIDTDEIKFAGTSGKAVASQ</sequence>
<dbReference type="InterPro" id="IPR014756">
    <property type="entry name" value="Ig_E-set"/>
</dbReference>
<dbReference type="Pfam" id="PF08770">
    <property type="entry name" value="SoxZ"/>
    <property type="match status" value="1"/>
</dbReference>
<feature type="domain" description="Ig-like SoxY" evidence="3">
    <location>
        <begin position="47"/>
        <end position="159"/>
    </location>
</feature>
<organism evidence="4 5">
    <name type="scientific">Hyphomicrobium denitrificans 1NES1</name>
    <dbReference type="NCBI Taxonomy" id="670307"/>
    <lineage>
        <taxon>Bacteria</taxon>
        <taxon>Pseudomonadati</taxon>
        <taxon>Pseudomonadota</taxon>
        <taxon>Alphaproteobacteria</taxon>
        <taxon>Hyphomicrobiales</taxon>
        <taxon>Hyphomicrobiaceae</taxon>
        <taxon>Hyphomicrobium</taxon>
    </lineage>
</organism>
<dbReference type="InterPro" id="IPR030831">
    <property type="entry name" value="Fuse-rel_SoxYZ"/>
</dbReference>
<accession>N0B9T2</accession>
<dbReference type="RefSeq" id="WP_015596902.1">
    <property type="nucleotide sequence ID" value="NC_021172.1"/>
</dbReference>
<name>N0B9T2_9HYPH</name>
<dbReference type="SUPFAM" id="SSF81296">
    <property type="entry name" value="E set domains"/>
    <property type="match status" value="1"/>
</dbReference>
<dbReference type="InterPro" id="IPR032711">
    <property type="entry name" value="SoxY"/>
</dbReference>
<dbReference type="STRING" id="670307.HYPDE_25913"/>
<dbReference type="EMBL" id="CP005587">
    <property type="protein sequence ID" value="AGK56865.1"/>
    <property type="molecule type" value="Genomic_DNA"/>
</dbReference>
<dbReference type="InterPro" id="IPR014880">
    <property type="entry name" value="SoxZ_dom"/>
</dbReference>
<dbReference type="InterPro" id="IPR038162">
    <property type="entry name" value="SoxY_sf"/>
</dbReference>
<proteinExistence type="predicted"/>
<evidence type="ECO:0000313" key="5">
    <source>
        <dbReference type="Proteomes" id="UP000005952"/>
    </source>
</evidence>
<keyword evidence="1" id="KW-0732">Signal</keyword>
<dbReference type="Gene3D" id="2.60.40.2470">
    <property type="entry name" value="SoxY domain"/>
    <property type="match status" value="1"/>
</dbReference>
<reference evidence="4 5" key="1">
    <citation type="journal article" date="2013" name="Genome Announc.">
        <title>Genome sequences for three denitrifying bacterial strains isolated from a uranium- and nitrate-contaminated subsurface environment.</title>
        <authorList>
            <person name="Venkatramanan R."/>
            <person name="Prakash O."/>
            <person name="Woyke T."/>
            <person name="Chain P."/>
            <person name="Goodwin L.A."/>
            <person name="Watson D."/>
            <person name="Brooks S."/>
            <person name="Kostka J.E."/>
            <person name="Green S.J."/>
        </authorList>
    </citation>
    <scope>NUCLEOTIDE SEQUENCE [LARGE SCALE GENOMIC DNA]</scope>
    <source>
        <strain evidence="4 5">1NES1</strain>
    </source>
</reference>
<dbReference type="InterPro" id="IPR013783">
    <property type="entry name" value="Ig-like_fold"/>
</dbReference>
<dbReference type="HOGENOM" id="CLU_088210_0_0_5"/>
<evidence type="ECO:0000259" key="2">
    <source>
        <dbReference type="Pfam" id="PF08770"/>
    </source>
</evidence>
<dbReference type="Proteomes" id="UP000005952">
    <property type="component" value="Chromosome"/>
</dbReference>
<feature type="chain" id="PRO_5004105463" evidence="1">
    <location>
        <begin position="38"/>
        <end position="283"/>
    </location>
</feature>
<protein>
    <submittedName>
        <fullName evidence="4">Sulfur oxidation protein SoxZ</fullName>
    </submittedName>
</protein>
<evidence type="ECO:0000256" key="1">
    <source>
        <dbReference type="SAM" id="SignalP"/>
    </source>
</evidence>
<feature type="domain" description="Sulphur oxidation protein SoxZ" evidence="2">
    <location>
        <begin position="193"/>
        <end position="273"/>
    </location>
</feature>
<dbReference type="eggNOG" id="COG5501">
    <property type="taxonomic scope" value="Bacteria"/>
</dbReference>
<dbReference type="OrthoDB" id="8538315at2"/>
<evidence type="ECO:0000313" key="4">
    <source>
        <dbReference type="EMBL" id="AGK56865.1"/>
    </source>
</evidence>
<evidence type="ECO:0000259" key="3">
    <source>
        <dbReference type="Pfam" id="PF13501"/>
    </source>
</evidence>
<dbReference type="Gene3D" id="2.60.40.10">
    <property type="entry name" value="Immunoglobulins"/>
    <property type="match status" value="1"/>
</dbReference>
<dbReference type="Pfam" id="PF13501">
    <property type="entry name" value="SoxY"/>
    <property type="match status" value="1"/>
</dbReference>
<keyword evidence="5" id="KW-1185">Reference proteome</keyword>
<gene>
    <name evidence="4" type="ORF">HYPDE_25913</name>
</gene>
<dbReference type="KEGG" id="hdt:HYPDE_25913"/>
<dbReference type="AlphaFoldDB" id="N0B9T2"/>